<organism evidence="1 2">
    <name type="scientific">Cupriavidus taiwanensis</name>
    <dbReference type="NCBI Taxonomy" id="164546"/>
    <lineage>
        <taxon>Bacteria</taxon>
        <taxon>Pseudomonadati</taxon>
        <taxon>Pseudomonadota</taxon>
        <taxon>Betaproteobacteria</taxon>
        <taxon>Burkholderiales</taxon>
        <taxon>Burkholderiaceae</taxon>
        <taxon>Cupriavidus</taxon>
    </lineage>
</organism>
<proteinExistence type="predicted"/>
<protein>
    <submittedName>
        <fullName evidence="1">Uncharacterized protein</fullName>
    </submittedName>
</protein>
<dbReference type="Proteomes" id="UP000257016">
    <property type="component" value="Unassembled WGS sequence"/>
</dbReference>
<accession>A0A975XCW5</accession>
<comment type="caution">
    <text evidence="1">The sequence shown here is derived from an EMBL/GenBank/DDBJ whole genome shotgun (WGS) entry which is preliminary data.</text>
</comment>
<dbReference type="AlphaFoldDB" id="A0A975XCW5"/>
<gene>
    <name evidence="1" type="ORF">CBM2586_B10696</name>
</gene>
<name>A0A975XCW5_9BURK</name>
<evidence type="ECO:0000313" key="2">
    <source>
        <dbReference type="Proteomes" id="UP000257016"/>
    </source>
</evidence>
<dbReference type="EMBL" id="OFSN01000015">
    <property type="protein sequence ID" value="SOY66101.1"/>
    <property type="molecule type" value="Genomic_DNA"/>
</dbReference>
<reference evidence="1 2" key="1">
    <citation type="submission" date="2018-01" db="EMBL/GenBank/DDBJ databases">
        <authorList>
            <person name="Clerissi C."/>
        </authorList>
    </citation>
    <scope>NUCLEOTIDE SEQUENCE [LARGE SCALE GENOMIC DNA]</scope>
    <source>
        <strain evidence="1">Cupriavidus taiwanensis LMG 19430</strain>
    </source>
</reference>
<sequence length="28" mass="3203">MITIRISNLKAILAGHTLARDPFINFFE</sequence>
<evidence type="ECO:0000313" key="1">
    <source>
        <dbReference type="EMBL" id="SOY66101.1"/>
    </source>
</evidence>